<dbReference type="PANTHER" id="PTHR43804:SF7">
    <property type="entry name" value="LD18447P"/>
    <property type="match status" value="1"/>
</dbReference>
<organism evidence="5 6">
    <name type="scientific">Tilletia indica</name>
    <dbReference type="NCBI Taxonomy" id="43049"/>
    <lineage>
        <taxon>Eukaryota</taxon>
        <taxon>Fungi</taxon>
        <taxon>Dikarya</taxon>
        <taxon>Basidiomycota</taxon>
        <taxon>Ustilaginomycotina</taxon>
        <taxon>Exobasidiomycetes</taxon>
        <taxon>Tilletiales</taxon>
        <taxon>Tilletiaceae</taxon>
        <taxon>Tilletia</taxon>
    </lineage>
</organism>
<dbReference type="GO" id="GO:0005739">
    <property type="term" value="C:mitochondrion"/>
    <property type="evidence" value="ECO:0007669"/>
    <property type="project" value="GOC"/>
</dbReference>
<reference evidence="5" key="2">
    <citation type="journal article" date="2019" name="IMA Fungus">
        <title>Genome sequencing and comparison of five Tilletia species to identify candidate genes for the detection of regulated species infecting wheat.</title>
        <authorList>
            <person name="Nguyen H.D.T."/>
            <person name="Sultana T."/>
            <person name="Kesanakurti P."/>
            <person name="Hambleton S."/>
        </authorList>
    </citation>
    <scope>NUCLEOTIDE SEQUENCE</scope>
    <source>
        <strain evidence="5">DAOMC 236416</strain>
    </source>
</reference>
<dbReference type="Gene3D" id="3.30.160.20">
    <property type="match status" value="1"/>
</dbReference>
<dbReference type="Gene3D" id="6.10.140.1950">
    <property type="match status" value="1"/>
</dbReference>
<comment type="similarity">
    <text evidence="1">Belongs to the prokaryotic/mitochondrial release factor family.</text>
</comment>
<dbReference type="AlphaFoldDB" id="A0A177TY80"/>
<dbReference type="GO" id="GO:0032543">
    <property type="term" value="P:mitochondrial translation"/>
    <property type="evidence" value="ECO:0007669"/>
    <property type="project" value="UniProtKB-ARBA"/>
</dbReference>
<dbReference type="Pfam" id="PF03462">
    <property type="entry name" value="PCRF"/>
    <property type="match status" value="1"/>
</dbReference>
<comment type="caution">
    <text evidence="5">The sequence shown here is derived from an EMBL/GenBank/DDBJ whole genome shotgun (WGS) entry which is preliminary data.</text>
</comment>
<keyword evidence="3" id="KW-0648">Protein biosynthesis</keyword>
<dbReference type="GO" id="GO:0003747">
    <property type="term" value="F:translation release factor activity"/>
    <property type="evidence" value="ECO:0007669"/>
    <property type="project" value="InterPro"/>
</dbReference>
<dbReference type="InterPro" id="IPR000352">
    <property type="entry name" value="Pep_chain_release_fac_I"/>
</dbReference>
<gene>
    <name evidence="5" type="ORF">A4X13_0g6137</name>
</gene>
<reference evidence="5" key="1">
    <citation type="submission" date="2016-04" db="EMBL/GenBank/DDBJ databases">
        <authorList>
            <person name="Nguyen H.D."/>
            <person name="Samba Siva P."/>
            <person name="Cullis J."/>
            <person name="Levesque C.A."/>
            <person name="Hambleton S."/>
        </authorList>
    </citation>
    <scope>NUCLEOTIDE SEQUENCE</scope>
    <source>
        <strain evidence="5">DAOMC 236416</strain>
    </source>
</reference>
<dbReference type="InterPro" id="IPR045853">
    <property type="entry name" value="Pep_chain_release_fac_I_sf"/>
</dbReference>
<dbReference type="SMART" id="SM00937">
    <property type="entry name" value="PCRF"/>
    <property type="match status" value="1"/>
</dbReference>
<dbReference type="EMBL" id="LWDF02000548">
    <property type="protein sequence ID" value="KAE8244992.1"/>
    <property type="molecule type" value="Genomic_DNA"/>
</dbReference>
<accession>A0A177TY80</accession>
<dbReference type="FunFam" id="3.30.160.20:FF:000070">
    <property type="entry name" value="Related to MRF1-peptide chain release factor, mitochondrial"/>
    <property type="match status" value="1"/>
</dbReference>
<evidence type="ECO:0000256" key="1">
    <source>
        <dbReference type="ARBA" id="ARBA00010835"/>
    </source>
</evidence>
<dbReference type="InterPro" id="IPR050057">
    <property type="entry name" value="Prokaryotic/Mito_RF"/>
</dbReference>
<dbReference type="InterPro" id="IPR005139">
    <property type="entry name" value="PCRF"/>
</dbReference>
<sequence>MSLLASRIVCAVRARAASSSVASFSSVSANAATTAAAATSSILPRSANATHWLSKRPRAAQIQPSCSRCQTLARVRFASSAYVPAPDDVLAQYAVECEKKRDRLLAEMSSLQSNYSEGGAEVQERAGQLKELDGVHRIWEEWAAKEEQLANALKLAESDPDPEMRALADEELSLLSDDIYNLRSNLIDLVLPSDPLDESDAILELRPGVGGEESTLFTGEILRMYIKYCEARPEGYTTDLLSVSEVDVSAGKSSSGEGYKEAILEVKGKGAYGLLKWEAGVHRVQRVPATQNTGKLQTSAMAVVVLPVVEDGKGGGEEELFDMKDVKIEVMRSRGAGGQHVNKTESAVRLTHEPTGITVSMQDSRSQHQNRTKAFAILRARLMDRRMREQMSSARAARQGQIGTMDRGDRIRTYNFPQDRVTDHRVGISLTGIEDIMDGLVDEGMGLSRLLDELQQQNLERRLEAMLAELRAEAAALAPGAGGADGKKGKKR</sequence>
<evidence type="ECO:0000256" key="3">
    <source>
        <dbReference type="ARBA" id="ARBA00022917"/>
    </source>
</evidence>
<dbReference type="PROSITE" id="PS00745">
    <property type="entry name" value="RF_PROK_I"/>
    <property type="match status" value="1"/>
</dbReference>
<evidence type="ECO:0000313" key="5">
    <source>
        <dbReference type="EMBL" id="KAE8244992.1"/>
    </source>
</evidence>
<dbReference type="Gene3D" id="3.30.70.1660">
    <property type="match status" value="1"/>
</dbReference>
<evidence type="ECO:0000259" key="4">
    <source>
        <dbReference type="PROSITE" id="PS00745"/>
    </source>
</evidence>
<evidence type="ECO:0000256" key="2">
    <source>
        <dbReference type="ARBA" id="ARBA00022481"/>
    </source>
</evidence>
<proteinExistence type="inferred from homology"/>
<dbReference type="PANTHER" id="PTHR43804">
    <property type="entry name" value="LD18447P"/>
    <property type="match status" value="1"/>
</dbReference>
<dbReference type="Pfam" id="PF00472">
    <property type="entry name" value="RF-1"/>
    <property type="match status" value="1"/>
</dbReference>
<dbReference type="Proteomes" id="UP000077521">
    <property type="component" value="Unassembled WGS sequence"/>
</dbReference>
<dbReference type="SUPFAM" id="SSF75620">
    <property type="entry name" value="Release factor"/>
    <property type="match status" value="1"/>
</dbReference>
<name>A0A177TY80_9BASI</name>
<keyword evidence="6" id="KW-1185">Reference proteome</keyword>
<feature type="domain" description="Prokaryotic-type class I peptide chain release factors" evidence="4">
    <location>
        <begin position="332"/>
        <end position="348"/>
    </location>
</feature>
<keyword evidence="2" id="KW-0488">Methylation</keyword>
<evidence type="ECO:0000313" key="6">
    <source>
        <dbReference type="Proteomes" id="UP000077521"/>
    </source>
</evidence>
<protein>
    <recommendedName>
        <fullName evidence="4">Prokaryotic-type class I peptide chain release factors domain-containing protein</fullName>
    </recommendedName>
</protein>